<dbReference type="PANTHER" id="PTHR43670">
    <property type="entry name" value="HEAT SHOCK PROTEIN 26"/>
    <property type="match status" value="1"/>
</dbReference>
<protein>
    <recommendedName>
        <fullName evidence="12">SHSP domain-containing protein</fullName>
    </recommendedName>
</protein>
<dbReference type="InterPro" id="IPR008978">
    <property type="entry name" value="HSP20-like_chaperone"/>
</dbReference>
<keyword evidence="5" id="KW-0611">Plant defense</keyword>
<feature type="region of interest" description="Disordered" evidence="10">
    <location>
        <begin position="115"/>
        <end position="174"/>
    </location>
</feature>
<keyword evidence="3 11" id="KW-0812">Transmembrane</keyword>
<gene>
    <name evidence="13" type="ORF">FNV43_RR25460</name>
</gene>
<evidence type="ECO:0000259" key="12">
    <source>
        <dbReference type="PROSITE" id="PS01031"/>
    </source>
</evidence>
<evidence type="ECO:0000256" key="6">
    <source>
        <dbReference type="ARBA" id="ARBA00022989"/>
    </source>
</evidence>
<dbReference type="GO" id="GO:0034605">
    <property type="term" value="P:cellular response to heat"/>
    <property type="evidence" value="ECO:0007669"/>
    <property type="project" value="TreeGrafter"/>
</dbReference>
<reference evidence="13" key="1">
    <citation type="submission" date="2020-03" db="EMBL/GenBank/DDBJ databases">
        <title>A high-quality chromosome-level genome assembly of a woody plant with both climbing and erect habits, Rhamnella rubrinervis.</title>
        <authorList>
            <person name="Lu Z."/>
            <person name="Yang Y."/>
            <person name="Zhu X."/>
            <person name="Sun Y."/>
        </authorList>
    </citation>
    <scope>NUCLEOTIDE SEQUENCE</scope>
    <source>
        <strain evidence="13">BYM</strain>
        <tissue evidence="13">Leaf</tissue>
    </source>
</reference>
<evidence type="ECO:0000313" key="13">
    <source>
        <dbReference type="EMBL" id="KAF3434357.1"/>
    </source>
</evidence>
<dbReference type="Pfam" id="PF00011">
    <property type="entry name" value="HSP20"/>
    <property type="match status" value="1"/>
</dbReference>
<dbReference type="OrthoDB" id="1431247at2759"/>
<keyword evidence="7 11" id="KW-0472">Membrane</keyword>
<dbReference type="InterPro" id="IPR002068">
    <property type="entry name" value="A-crystallin/Hsp20_dom"/>
</dbReference>
<dbReference type="Gene3D" id="2.60.40.790">
    <property type="match status" value="1"/>
</dbReference>
<comment type="caution">
    <text evidence="13">The sequence shown here is derived from an EMBL/GenBank/DDBJ whole genome shotgun (WGS) entry which is preliminary data.</text>
</comment>
<keyword evidence="6 11" id="KW-1133">Transmembrane helix</keyword>
<feature type="compositionally biased region" description="Low complexity" evidence="10">
    <location>
        <begin position="145"/>
        <end position="154"/>
    </location>
</feature>
<evidence type="ECO:0000313" key="14">
    <source>
        <dbReference type="Proteomes" id="UP000796880"/>
    </source>
</evidence>
<comment type="subcellular location">
    <subcellularLocation>
        <location evidence="1">Cell membrane</location>
        <topology evidence="1">Single-pass membrane protein</topology>
    </subcellularLocation>
</comment>
<accession>A0A8K0DND8</accession>
<feature type="compositionally biased region" description="Polar residues" evidence="10">
    <location>
        <begin position="10"/>
        <end position="20"/>
    </location>
</feature>
<feature type="domain" description="SHSP" evidence="12">
    <location>
        <begin position="20"/>
        <end position="125"/>
    </location>
</feature>
<evidence type="ECO:0000256" key="9">
    <source>
        <dbReference type="RuleBase" id="RU003616"/>
    </source>
</evidence>
<dbReference type="PROSITE" id="PS01031">
    <property type="entry name" value="SHSP"/>
    <property type="match status" value="1"/>
</dbReference>
<dbReference type="GO" id="GO:0006952">
    <property type="term" value="P:defense response"/>
    <property type="evidence" value="ECO:0007669"/>
    <property type="project" value="UniProtKB-KW"/>
</dbReference>
<evidence type="ECO:0000256" key="4">
    <source>
        <dbReference type="ARBA" id="ARBA00022737"/>
    </source>
</evidence>
<sequence>MAMRQRGSAYGTTRPRQSNRPIYEDFQPIAEIKEQEGAQIVVFRLPGFLKEQIKLTAVHYPRIIRINGERPIGNNRWSRFNQTFPVPTNCDITKVHSKFHNGTLTVVFPKEVTTPPTKTVAQDHKASQSLRPPKAEAVASDNKPQKGQQQPVEKQQPKQETKVQDQGLPPKAANLDAENYGKQKNDHKGIGDDHPLSSTWEDQEGYIAAPAAKDSKQKDIGIISDKTQILDHGKAKANKDEREGKVSVFQEPKEGSTSRRLSKKKKHKESDTASINMRGSAEKGIETVAEAKVKDEGEQRKLVVNIGAVVLVLVAFGAYVSYSLFGSFGKTKNQ</sequence>
<feature type="transmembrane region" description="Helical" evidence="11">
    <location>
        <begin position="302"/>
        <end position="325"/>
    </location>
</feature>
<dbReference type="GO" id="GO:0005886">
    <property type="term" value="C:plasma membrane"/>
    <property type="evidence" value="ECO:0007669"/>
    <property type="project" value="UniProtKB-SubCell"/>
</dbReference>
<dbReference type="CDD" id="cd06464">
    <property type="entry name" value="ACD_sHsps-like"/>
    <property type="match status" value="1"/>
</dbReference>
<dbReference type="SUPFAM" id="SSF49764">
    <property type="entry name" value="HSP20-like chaperones"/>
    <property type="match status" value="1"/>
</dbReference>
<keyword evidence="14" id="KW-1185">Reference proteome</keyword>
<keyword evidence="4" id="KW-0677">Repeat</keyword>
<evidence type="ECO:0000256" key="11">
    <source>
        <dbReference type="SAM" id="Phobius"/>
    </source>
</evidence>
<organism evidence="13 14">
    <name type="scientific">Rhamnella rubrinervis</name>
    <dbReference type="NCBI Taxonomy" id="2594499"/>
    <lineage>
        <taxon>Eukaryota</taxon>
        <taxon>Viridiplantae</taxon>
        <taxon>Streptophyta</taxon>
        <taxon>Embryophyta</taxon>
        <taxon>Tracheophyta</taxon>
        <taxon>Spermatophyta</taxon>
        <taxon>Magnoliopsida</taxon>
        <taxon>eudicotyledons</taxon>
        <taxon>Gunneridae</taxon>
        <taxon>Pentapetalae</taxon>
        <taxon>rosids</taxon>
        <taxon>fabids</taxon>
        <taxon>Rosales</taxon>
        <taxon>Rhamnaceae</taxon>
        <taxon>rhamnoid group</taxon>
        <taxon>Rhamneae</taxon>
        <taxon>Rhamnella</taxon>
    </lineage>
</organism>
<evidence type="ECO:0000256" key="8">
    <source>
        <dbReference type="PROSITE-ProRule" id="PRU00285"/>
    </source>
</evidence>
<feature type="compositionally biased region" description="Basic and acidic residues" evidence="10">
    <location>
        <begin position="232"/>
        <end position="257"/>
    </location>
</feature>
<evidence type="ECO:0000256" key="2">
    <source>
        <dbReference type="ARBA" id="ARBA00022475"/>
    </source>
</evidence>
<comment type="similarity">
    <text evidence="8 9">Belongs to the small heat shock protein (HSP20) family.</text>
</comment>
<feature type="region of interest" description="Disordered" evidence="10">
    <location>
        <begin position="1"/>
        <end position="22"/>
    </location>
</feature>
<proteinExistence type="inferred from homology"/>
<dbReference type="Proteomes" id="UP000796880">
    <property type="component" value="Unassembled WGS sequence"/>
</dbReference>
<evidence type="ECO:0000256" key="5">
    <source>
        <dbReference type="ARBA" id="ARBA00022821"/>
    </source>
</evidence>
<evidence type="ECO:0000256" key="10">
    <source>
        <dbReference type="SAM" id="MobiDB-lite"/>
    </source>
</evidence>
<dbReference type="PANTHER" id="PTHR43670:SF121">
    <property type="entry name" value="PROTEIN RESTRICTED TEV MOVEMENT 2"/>
    <property type="match status" value="1"/>
</dbReference>
<evidence type="ECO:0000256" key="7">
    <source>
        <dbReference type="ARBA" id="ARBA00023136"/>
    </source>
</evidence>
<name>A0A8K0DND8_9ROSA</name>
<keyword evidence="2" id="KW-1003">Cell membrane</keyword>
<feature type="region of interest" description="Disordered" evidence="10">
    <location>
        <begin position="232"/>
        <end position="281"/>
    </location>
</feature>
<evidence type="ECO:0000256" key="1">
    <source>
        <dbReference type="ARBA" id="ARBA00004162"/>
    </source>
</evidence>
<dbReference type="EMBL" id="VOIH02000011">
    <property type="protein sequence ID" value="KAF3434357.1"/>
    <property type="molecule type" value="Genomic_DNA"/>
</dbReference>
<evidence type="ECO:0000256" key="3">
    <source>
        <dbReference type="ARBA" id="ARBA00022692"/>
    </source>
</evidence>
<dbReference type="AlphaFoldDB" id="A0A8K0DND8"/>